<organism evidence="1 2">
    <name type="scientific">Gemmata obscuriglobus</name>
    <dbReference type="NCBI Taxonomy" id="114"/>
    <lineage>
        <taxon>Bacteria</taxon>
        <taxon>Pseudomonadati</taxon>
        <taxon>Planctomycetota</taxon>
        <taxon>Planctomycetia</taxon>
        <taxon>Gemmatales</taxon>
        <taxon>Gemmataceae</taxon>
        <taxon>Gemmata</taxon>
    </lineage>
</organism>
<dbReference type="OrthoDB" id="6058988at2"/>
<dbReference type="EMBL" id="CP025958">
    <property type="protein sequence ID" value="AWM37615.1"/>
    <property type="molecule type" value="Genomic_DNA"/>
</dbReference>
<name>A0A2Z3H3D2_9BACT</name>
<accession>A0A2Z3H3D2</accession>
<evidence type="ECO:0000313" key="1">
    <source>
        <dbReference type="EMBL" id="AWM37615.1"/>
    </source>
</evidence>
<sequence length="132" mass="14215">MADGCMVFFRAGACDLDAAAKAFAGYGLTVTRRGDELTAGRPAIPGFPNRWFRVRLAAGPHVAAEATEIGEGTPHEAAMRECAARFEISIDDLDAALDEINTLMEVQGALQDASQGFLFLPWNGSLSKPWRE</sequence>
<protein>
    <submittedName>
        <fullName evidence="1">Uncharacterized protein</fullName>
    </submittedName>
</protein>
<dbReference type="AlphaFoldDB" id="A0A2Z3H3D2"/>
<reference evidence="1 2" key="1">
    <citation type="submission" date="2018-01" db="EMBL/GenBank/DDBJ databases">
        <title>G. obscuriglobus.</title>
        <authorList>
            <person name="Franke J."/>
            <person name="Blomberg W."/>
            <person name="Selmecki A."/>
        </authorList>
    </citation>
    <scope>NUCLEOTIDE SEQUENCE [LARGE SCALE GENOMIC DNA]</scope>
    <source>
        <strain evidence="1 2">DSM 5831</strain>
    </source>
</reference>
<proteinExistence type="predicted"/>
<dbReference type="KEGG" id="gog:C1280_11800"/>
<evidence type="ECO:0000313" key="2">
    <source>
        <dbReference type="Proteomes" id="UP000245802"/>
    </source>
</evidence>
<keyword evidence="2" id="KW-1185">Reference proteome</keyword>
<dbReference type="RefSeq" id="WP_010043223.1">
    <property type="nucleotide sequence ID" value="NZ_CP025958.1"/>
</dbReference>
<dbReference type="Proteomes" id="UP000245802">
    <property type="component" value="Chromosome"/>
</dbReference>
<gene>
    <name evidence="1" type="ORF">C1280_11800</name>
</gene>